<reference evidence="1" key="2">
    <citation type="journal article" date="2020" name="Nat. Commun.">
        <title>Large-scale genome sequencing of mycorrhizal fungi provides insights into the early evolution of symbiotic traits.</title>
        <authorList>
            <person name="Miyauchi S."/>
            <person name="Kiss E."/>
            <person name="Kuo A."/>
            <person name="Drula E."/>
            <person name="Kohler A."/>
            <person name="Sanchez-Garcia M."/>
            <person name="Morin E."/>
            <person name="Andreopoulos B."/>
            <person name="Barry K.W."/>
            <person name="Bonito G."/>
            <person name="Buee M."/>
            <person name="Carver A."/>
            <person name="Chen C."/>
            <person name="Cichocki N."/>
            <person name="Clum A."/>
            <person name="Culley D."/>
            <person name="Crous P.W."/>
            <person name="Fauchery L."/>
            <person name="Girlanda M."/>
            <person name="Hayes R.D."/>
            <person name="Keri Z."/>
            <person name="LaButti K."/>
            <person name="Lipzen A."/>
            <person name="Lombard V."/>
            <person name="Magnuson J."/>
            <person name="Maillard F."/>
            <person name="Murat C."/>
            <person name="Nolan M."/>
            <person name="Ohm R.A."/>
            <person name="Pangilinan J."/>
            <person name="Pereira M.F."/>
            <person name="Perotto S."/>
            <person name="Peter M."/>
            <person name="Pfister S."/>
            <person name="Riley R."/>
            <person name="Sitrit Y."/>
            <person name="Stielow J.B."/>
            <person name="Szollosi G."/>
            <person name="Zifcakova L."/>
            <person name="Stursova M."/>
            <person name="Spatafora J.W."/>
            <person name="Tedersoo L."/>
            <person name="Vaario L.M."/>
            <person name="Yamada A."/>
            <person name="Yan M."/>
            <person name="Wang P."/>
            <person name="Xu J."/>
            <person name="Bruns T."/>
            <person name="Baldrian P."/>
            <person name="Vilgalys R."/>
            <person name="Dunand C."/>
            <person name="Henrissat B."/>
            <person name="Grigoriev I.V."/>
            <person name="Hibbett D."/>
            <person name="Nagy L.G."/>
            <person name="Martin F.M."/>
        </authorList>
    </citation>
    <scope>NUCLEOTIDE SEQUENCE</scope>
    <source>
        <strain evidence="1">P2</strain>
    </source>
</reference>
<accession>A0ACB6Z181</accession>
<name>A0ACB6Z181_THEGA</name>
<organism evidence="1 2">
    <name type="scientific">Thelephora ganbajun</name>
    <name type="common">Ganba fungus</name>
    <dbReference type="NCBI Taxonomy" id="370292"/>
    <lineage>
        <taxon>Eukaryota</taxon>
        <taxon>Fungi</taxon>
        <taxon>Dikarya</taxon>
        <taxon>Basidiomycota</taxon>
        <taxon>Agaricomycotina</taxon>
        <taxon>Agaricomycetes</taxon>
        <taxon>Thelephorales</taxon>
        <taxon>Thelephoraceae</taxon>
        <taxon>Thelephora</taxon>
    </lineage>
</organism>
<evidence type="ECO:0000313" key="2">
    <source>
        <dbReference type="Proteomes" id="UP000886501"/>
    </source>
</evidence>
<protein>
    <submittedName>
        <fullName evidence="1">Uncharacterized protein</fullName>
    </submittedName>
</protein>
<dbReference type="EMBL" id="MU118330">
    <property type="protein sequence ID" value="KAF9642886.1"/>
    <property type="molecule type" value="Genomic_DNA"/>
</dbReference>
<sequence length="81" mass="9017">MARSLMSLLILRKTVRGVVGREKQDAFLRPLSPPSQTRAGCPHDSHARGTVQGTRVILYSISDIPDRSDIDSCQRPEEKKS</sequence>
<keyword evidence="2" id="KW-1185">Reference proteome</keyword>
<comment type="caution">
    <text evidence="1">The sequence shown here is derived from an EMBL/GenBank/DDBJ whole genome shotgun (WGS) entry which is preliminary data.</text>
</comment>
<gene>
    <name evidence="1" type="ORF">BDM02DRAFT_1842057</name>
</gene>
<reference evidence="1" key="1">
    <citation type="submission" date="2019-10" db="EMBL/GenBank/DDBJ databases">
        <authorList>
            <consortium name="DOE Joint Genome Institute"/>
            <person name="Kuo A."/>
            <person name="Miyauchi S."/>
            <person name="Kiss E."/>
            <person name="Drula E."/>
            <person name="Kohler A."/>
            <person name="Sanchez-Garcia M."/>
            <person name="Andreopoulos B."/>
            <person name="Barry K.W."/>
            <person name="Bonito G."/>
            <person name="Buee M."/>
            <person name="Carver A."/>
            <person name="Chen C."/>
            <person name="Cichocki N."/>
            <person name="Clum A."/>
            <person name="Culley D."/>
            <person name="Crous P.W."/>
            <person name="Fauchery L."/>
            <person name="Girlanda M."/>
            <person name="Hayes R."/>
            <person name="Keri Z."/>
            <person name="Labutti K."/>
            <person name="Lipzen A."/>
            <person name="Lombard V."/>
            <person name="Magnuson J."/>
            <person name="Maillard F."/>
            <person name="Morin E."/>
            <person name="Murat C."/>
            <person name="Nolan M."/>
            <person name="Ohm R."/>
            <person name="Pangilinan J."/>
            <person name="Pereira M."/>
            <person name="Perotto S."/>
            <person name="Peter M."/>
            <person name="Riley R."/>
            <person name="Sitrit Y."/>
            <person name="Stielow B."/>
            <person name="Szollosi G."/>
            <person name="Zifcakova L."/>
            <person name="Stursova M."/>
            <person name="Spatafora J.W."/>
            <person name="Tedersoo L."/>
            <person name="Vaario L.-M."/>
            <person name="Yamada A."/>
            <person name="Yan M."/>
            <person name="Wang P."/>
            <person name="Xu J."/>
            <person name="Bruns T."/>
            <person name="Baldrian P."/>
            <person name="Vilgalys R."/>
            <person name="Henrissat B."/>
            <person name="Grigoriev I.V."/>
            <person name="Hibbett D."/>
            <person name="Nagy L.G."/>
            <person name="Martin F.M."/>
        </authorList>
    </citation>
    <scope>NUCLEOTIDE SEQUENCE</scope>
    <source>
        <strain evidence="1">P2</strain>
    </source>
</reference>
<evidence type="ECO:0000313" key="1">
    <source>
        <dbReference type="EMBL" id="KAF9642886.1"/>
    </source>
</evidence>
<dbReference type="Proteomes" id="UP000886501">
    <property type="component" value="Unassembled WGS sequence"/>
</dbReference>
<proteinExistence type="predicted"/>